<dbReference type="EMBL" id="KB097639">
    <property type="protein sequence ID" value="ESN92920.1"/>
    <property type="molecule type" value="Genomic_DNA"/>
</dbReference>
<organism evidence="2 3">
    <name type="scientific">Helobdella robusta</name>
    <name type="common">Californian leech</name>
    <dbReference type="NCBI Taxonomy" id="6412"/>
    <lineage>
        <taxon>Eukaryota</taxon>
        <taxon>Metazoa</taxon>
        <taxon>Spiralia</taxon>
        <taxon>Lophotrochozoa</taxon>
        <taxon>Annelida</taxon>
        <taxon>Clitellata</taxon>
        <taxon>Hirudinea</taxon>
        <taxon>Rhynchobdellida</taxon>
        <taxon>Glossiphoniidae</taxon>
        <taxon>Helobdella</taxon>
    </lineage>
</organism>
<dbReference type="AlphaFoldDB" id="T1EW79"/>
<evidence type="ECO:0000313" key="3">
    <source>
        <dbReference type="Proteomes" id="UP000015101"/>
    </source>
</evidence>
<dbReference type="GeneID" id="20200829"/>
<dbReference type="CTD" id="20200829"/>
<sequence>MCTPEELCKIICDSQSSSCSLDLVKILSICIGNDIIEFSTSVRSQFCHNLLELTDIYLNKRGCIDGITIENGKISWMQTAKSTIFSGRLEVPNDDVKSHDYTNTNDSEYESTLDDDKFSTESIKNVHVIKQSPHLLGFTYLRDRLIWIDQNRLHVASEDSTSDDFVKTILINDNVKYVSMVTADKDIYKKSKMILTF</sequence>
<dbReference type="Proteomes" id="UP000015101">
    <property type="component" value="Unassembled WGS sequence"/>
</dbReference>
<reference evidence="1 3" key="2">
    <citation type="journal article" date="2013" name="Nature">
        <title>Insights into bilaterian evolution from three spiralian genomes.</title>
        <authorList>
            <person name="Simakov O."/>
            <person name="Marletaz F."/>
            <person name="Cho S.J."/>
            <person name="Edsinger-Gonzales E."/>
            <person name="Havlak P."/>
            <person name="Hellsten U."/>
            <person name="Kuo D.H."/>
            <person name="Larsson T."/>
            <person name="Lv J."/>
            <person name="Arendt D."/>
            <person name="Savage R."/>
            <person name="Osoegawa K."/>
            <person name="de Jong P."/>
            <person name="Grimwood J."/>
            <person name="Chapman J.A."/>
            <person name="Shapiro H."/>
            <person name="Aerts A."/>
            <person name="Otillar R.P."/>
            <person name="Terry A.Y."/>
            <person name="Boore J.L."/>
            <person name="Grigoriev I.V."/>
            <person name="Lindberg D.R."/>
            <person name="Seaver E.C."/>
            <person name="Weisblat D.A."/>
            <person name="Putnam N.H."/>
            <person name="Rokhsar D.S."/>
        </authorList>
    </citation>
    <scope>NUCLEOTIDE SEQUENCE</scope>
</reference>
<proteinExistence type="predicted"/>
<evidence type="ECO:0000313" key="2">
    <source>
        <dbReference type="EnsemblMetazoa" id="HelroP165056"/>
    </source>
</evidence>
<keyword evidence="3" id="KW-1185">Reference proteome</keyword>
<dbReference type="RefSeq" id="XP_009029203.1">
    <property type="nucleotide sequence ID" value="XM_009030955.1"/>
</dbReference>
<dbReference type="InParanoid" id="T1EW79"/>
<name>T1EW79_HELRO</name>
<accession>T1EW79</accession>
<dbReference type="HOGENOM" id="CLU_1385555_0_0_1"/>
<protein>
    <submittedName>
        <fullName evidence="1 2">Uncharacterized protein</fullName>
    </submittedName>
</protein>
<reference evidence="2" key="3">
    <citation type="submission" date="2015-06" db="UniProtKB">
        <authorList>
            <consortium name="EnsemblMetazoa"/>
        </authorList>
    </citation>
    <scope>IDENTIFICATION</scope>
</reference>
<dbReference type="KEGG" id="hro:HELRODRAFT_165056"/>
<evidence type="ECO:0000313" key="1">
    <source>
        <dbReference type="EMBL" id="ESN92920.1"/>
    </source>
</evidence>
<dbReference type="EnsemblMetazoa" id="HelroT165056">
    <property type="protein sequence ID" value="HelroP165056"/>
    <property type="gene ID" value="HelroG165056"/>
</dbReference>
<dbReference type="EMBL" id="AMQM01001925">
    <property type="status" value="NOT_ANNOTATED_CDS"/>
    <property type="molecule type" value="Genomic_DNA"/>
</dbReference>
<gene>
    <name evidence="2" type="primary">20200829</name>
    <name evidence="1" type="ORF">HELRODRAFT_165056</name>
</gene>
<reference evidence="3" key="1">
    <citation type="submission" date="2012-12" db="EMBL/GenBank/DDBJ databases">
        <authorList>
            <person name="Hellsten U."/>
            <person name="Grimwood J."/>
            <person name="Chapman J.A."/>
            <person name="Shapiro H."/>
            <person name="Aerts A."/>
            <person name="Otillar R.P."/>
            <person name="Terry A.Y."/>
            <person name="Boore J.L."/>
            <person name="Simakov O."/>
            <person name="Marletaz F."/>
            <person name="Cho S.-J."/>
            <person name="Edsinger-Gonzales E."/>
            <person name="Havlak P."/>
            <person name="Kuo D.-H."/>
            <person name="Larsson T."/>
            <person name="Lv J."/>
            <person name="Arendt D."/>
            <person name="Savage R."/>
            <person name="Osoegawa K."/>
            <person name="de Jong P."/>
            <person name="Lindberg D.R."/>
            <person name="Seaver E.C."/>
            <person name="Weisblat D.A."/>
            <person name="Putnam N.H."/>
            <person name="Grigoriev I.V."/>
            <person name="Rokhsar D.S."/>
        </authorList>
    </citation>
    <scope>NUCLEOTIDE SEQUENCE</scope>
</reference>